<dbReference type="Pfam" id="PF04134">
    <property type="entry name" value="DCC1-like"/>
    <property type="match status" value="1"/>
</dbReference>
<proteinExistence type="predicted"/>
<protein>
    <submittedName>
        <fullName evidence="1">DUF393 domain-containing protein</fullName>
    </submittedName>
</protein>
<dbReference type="AlphaFoldDB" id="A0A4P6KY50"/>
<dbReference type="EMBL" id="CP035913">
    <property type="protein sequence ID" value="QBE63857.1"/>
    <property type="molecule type" value="Genomic_DNA"/>
</dbReference>
<dbReference type="InterPro" id="IPR007263">
    <property type="entry name" value="DCC1-like"/>
</dbReference>
<gene>
    <name evidence="1" type="ORF">EWM63_13390</name>
</gene>
<dbReference type="Proteomes" id="UP000290637">
    <property type="component" value="Chromosome"/>
</dbReference>
<accession>A0A4P6KY50</accession>
<organism evidence="1 2">
    <name type="scientific">Pseudoduganella lutea</name>
    <dbReference type="NCBI Taxonomy" id="321985"/>
    <lineage>
        <taxon>Bacteria</taxon>
        <taxon>Pseudomonadati</taxon>
        <taxon>Pseudomonadota</taxon>
        <taxon>Betaproteobacteria</taxon>
        <taxon>Burkholderiales</taxon>
        <taxon>Oxalobacteraceae</taxon>
        <taxon>Telluria group</taxon>
        <taxon>Pseudoduganella</taxon>
    </lineage>
</organism>
<dbReference type="KEGG" id="plue:EWM63_13390"/>
<dbReference type="PANTHER" id="PTHR34290">
    <property type="entry name" value="SI:CH73-390P7.2"/>
    <property type="match status" value="1"/>
</dbReference>
<dbReference type="GO" id="GO:0015035">
    <property type="term" value="F:protein-disulfide reductase activity"/>
    <property type="evidence" value="ECO:0007669"/>
    <property type="project" value="InterPro"/>
</dbReference>
<dbReference type="PANTHER" id="PTHR34290:SF2">
    <property type="entry name" value="OS04G0668800 PROTEIN"/>
    <property type="match status" value="1"/>
</dbReference>
<sequence>MSATPAARSRKACAMTEHTKGTPALTLYYDGACAFCTDAMLTLRRHDRRGVLAFVDIAAPGFADFPPGTDMAALNARLHVVTADGRVLSGLDSMQAAYSLVGMGWAVLPLRIRLLRPALAWAYDHFARNRYRVSRLLGMRLPAPHCDGDVCYRGSPFTKGLRNERD</sequence>
<evidence type="ECO:0000313" key="2">
    <source>
        <dbReference type="Proteomes" id="UP000290637"/>
    </source>
</evidence>
<evidence type="ECO:0000313" key="1">
    <source>
        <dbReference type="EMBL" id="QBE63857.1"/>
    </source>
</evidence>
<dbReference type="InterPro" id="IPR044691">
    <property type="entry name" value="DCC1_Trx"/>
</dbReference>
<reference evidence="1 2" key="1">
    <citation type="submission" date="2019-02" db="EMBL/GenBank/DDBJ databases">
        <title>Draft Genome Sequences of Six Type Strains of the Genus Massilia.</title>
        <authorList>
            <person name="Miess H."/>
            <person name="Frediansyhah A."/>
            <person name="Gross H."/>
        </authorList>
    </citation>
    <scope>NUCLEOTIDE SEQUENCE [LARGE SCALE GENOMIC DNA]</scope>
    <source>
        <strain evidence="1 2">DSM 17473</strain>
    </source>
</reference>
<dbReference type="OrthoDB" id="5294764at2"/>
<name>A0A4P6KY50_9BURK</name>
<keyword evidence="2" id="KW-1185">Reference proteome</keyword>